<evidence type="ECO:0000313" key="2">
    <source>
        <dbReference type="EMBL" id="MCW9706113.1"/>
    </source>
</evidence>
<proteinExistence type="predicted"/>
<keyword evidence="1" id="KW-1133">Transmembrane helix</keyword>
<organism evidence="2 3">
    <name type="scientific">Fodinibius salsisoli</name>
    <dbReference type="NCBI Taxonomy" id="2820877"/>
    <lineage>
        <taxon>Bacteria</taxon>
        <taxon>Pseudomonadati</taxon>
        <taxon>Balneolota</taxon>
        <taxon>Balneolia</taxon>
        <taxon>Balneolales</taxon>
        <taxon>Balneolaceae</taxon>
        <taxon>Fodinibius</taxon>
    </lineage>
</organism>
<evidence type="ECO:0000256" key="1">
    <source>
        <dbReference type="SAM" id="Phobius"/>
    </source>
</evidence>
<dbReference type="RefSeq" id="WP_265764810.1">
    <property type="nucleotide sequence ID" value="NZ_JAGGJA010000002.1"/>
</dbReference>
<evidence type="ECO:0000313" key="3">
    <source>
        <dbReference type="Proteomes" id="UP001207918"/>
    </source>
</evidence>
<dbReference type="EMBL" id="JAGGJA010000002">
    <property type="protein sequence ID" value="MCW9706113.1"/>
    <property type="molecule type" value="Genomic_DNA"/>
</dbReference>
<accession>A0ABT3PJI8</accession>
<comment type="caution">
    <text evidence="2">The sequence shown here is derived from an EMBL/GenBank/DDBJ whole genome shotgun (WGS) entry which is preliminary data.</text>
</comment>
<gene>
    <name evidence="2" type="ORF">J6I44_04580</name>
</gene>
<keyword evidence="1" id="KW-0472">Membrane</keyword>
<protein>
    <recommendedName>
        <fullName evidence="4">DUF4352 domain-containing protein</fullName>
    </recommendedName>
</protein>
<keyword evidence="3" id="KW-1185">Reference proteome</keyword>
<sequence length="225" mass="25596">MKRRTQHSEIRSFFDRYHHYILTGMCLLFIAISMIITGCDVTGSDSKNEEQKRVEVIQPTTDYSGLNAINNNDANDSFASMGKAEKHRGLAKIRRATARYHDVDTAIEDGFEQILPCTENPEGSGAIGVVYVNFDRLDLTIDLRKPEVLFYEPQPNGGLQLVGGEPVVPIDQWDEGNDNPPSLFGREFHRNEDHGLYGLHMWIWKDNPEGMFSFWHPNVSCKHAQ</sequence>
<evidence type="ECO:0008006" key="4">
    <source>
        <dbReference type="Google" id="ProtNLM"/>
    </source>
</evidence>
<name>A0ABT3PJI8_9BACT</name>
<reference evidence="2 3" key="1">
    <citation type="submission" date="2021-03" db="EMBL/GenBank/DDBJ databases">
        <title>Aliifodinibius sp. nov., a new bacterium isolated from saline soil.</title>
        <authorList>
            <person name="Galisteo C."/>
            <person name="De La Haba R."/>
            <person name="Sanchez-Porro C."/>
            <person name="Ventosa A."/>
        </authorList>
    </citation>
    <scope>NUCLEOTIDE SEQUENCE [LARGE SCALE GENOMIC DNA]</scope>
    <source>
        <strain evidence="2 3">1BSP15-2V2</strain>
    </source>
</reference>
<keyword evidence="1" id="KW-0812">Transmembrane</keyword>
<dbReference type="Proteomes" id="UP001207918">
    <property type="component" value="Unassembled WGS sequence"/>
</dbReference>
<feature type="transmembrane region" description="Helical" evidence="1">
    <location>
        <begin position="20"/>
        <end position="38"/>
    </location>
</feature>